<dbReference type="RefSeq" id="WP_230276116.1">
    <property type="nucleotide sequence ID" value="NZ_JAJKFW010000052.1"/>
</dbReference>
<dbReference type="Gene3D" id="1.10.3210.10">
    <property type="entry name" value="Hypothetical protein af1432"/>
    <property type="match status" value="1"/>
</dbReference>
<keyword evidence="5" id="KW-1185">Reference proteome</keyword>
<dbReference type="PROSITE" id="PS50110">
    <property type="entry name" value="RESPONSE_REGULATORY"/>
    <property type="match status" value="1"/>
</dbReference>
<sequence>MTGSKILVVDDQPRSFELIQKSLQSEFEIDLVDGPAKAWACLTEDPDYAVIVSDLHMPLVDGVKFLATVKNRYPSITRIIMTADGDQDAAVNAVNEGEVFRFLQKPVSIDGLRAVMHAGLANHRSLDVETNVLEETLEGSIQLLIDLLKKLRPLAFDRSRRIKRLVSAVCAELGVPDRWDLQAAAMLSQIGCLSLPEDLLKSIFAGKNVGATKEMQFNQHVTFGESLIENIPRMEAIRRLVSWQRKHFDELRLLATSERDLTAASILSACLAYDRKVMSGDSPEDAIEEMQRSPKQFQGRMVEALATIVISAKTIKELGVWELRDGMELKSDLSDQHGSLLVPRGRTLTHDTIQKLQRRGATIEEPIVVTVAEPQFDRANSAE</sequence>
<reference evidence="4" key="1">
    <citation type="submission" date="2021-11" db="EMBL/GenBank/DDBJ databases">
        <title>Genome sequence.</title>
        <authorList>
            <person name="Sun Q."/>
        </authorList>
    </citation>
    <scope>NUCLEOTIDE SEQUENCE</scope>
    <source>
        <strain evidence="4">JC740</strain>
    </source>
</reference>
<dbReference type="Proteomes" id="UP001430306">
    <property type="component" value="Unassembled WGS sequence"/>
</dbReference>
<dbReference type="EMBL" id="JAJKFW010000052">
    <property type="protein sequence ID" value="MCC9644407.1"/>
    <property type="molecule type" value="Genomic_DNA"/>
</dbReference>
<feature type="modified residue" description="4-aspartylphosphate" evidence="2">
    <location>
        <position position="54"/>
    </location>
</feature>
<evidence type="ECO:0000313" key="4">
    <source>
        <dbReference type="EMBL" id="MCC9644407.1"/>
    </source>
</evidence>
<protein>
    <submittedName>
        <fullName evidence="4">Response regulator</fullName>
    </submittedName>
</protein>
<name>A0ABS8NNA1_9BACT</name>
<dbReference type="PANTHER" id="PTHR44591:SF19">
    <property type="entry name" value="TWO-COMPONENT RESPONSE REGULATOR-RELATED"/>
    <property type="match status" value="1"/>
</dbReference>
<accession>A0ABS8NNA1</accession>
<dbReference type="Pfam" id="PF13487">
    <property type="entry name" value="HD_5"/>
    <property type="match status" value="1"/>
</dbReference>
<dbReference type="Pfam" id="PF00072">
    <property type="entry name" value="Response_reg"/>
    <property type="match status" value="1"/>
</dbReference>
<dbReference type="InterPro" id="IPR050595">
    <property type="entry name" value="Bact_response_regulator"/>
</dbReference>
<dbReference type="PANTHER" id="PTHR44591">
    <property type="entry name" value="STRESS RESPONSE REGULATOR PROTEIN 1"/>
    <property type="match status" value="1"/>
</dbReference>
<feature type="domain" description="Response regulatory" evidence="3">
    <location>
        <begin position="5"/>
        <end position="120"/>
    </location>
</feature>
<evidence type="ECO:0000313" key="5">
    <source>
        <dbReference type="Proteomes" id="UP001430306"/>
    </source>
</evidence>
<dbReference type="Gene3D" id="3.40.50.2300">
    <property type="match status" value="1"/>
</dbReference>
<organism evidence="4 5">
    <name type="scientific">Rhodopirellula halodulae</name>
    <dbReference type="NCBI Taxonomy" id="2894198"/>
    <lineage>
        <taxon>Bacteria</taxon>
        <taxon>Pseudomonadati</taxon>
        <taxon>Planctomycetota</taxon>
        <taxon>Planctomycetia</taxon>
        <taxon>Pirellulales</taxon>
        <taxon>Pirellulaceae</taxon>
        <taxon>Rhodopirellula</taxon>
    </lineage>
</organism>
<proteinExistence type="predicted"/>
<comment type="caution">
    <text evidence="4">The sequence shown here is derived from an EMBL/GenBank/DDBJ whole genome shotgun (WGS) entry which is preliminary data.</text>
</comment>
<gene>
    <name evidence="4" type="ORF">LOC71_19210</name>
</gene>
<evidence type="ECO:0000259" key="3">
    <source>
        <dbReference type="PROSITE" id="PS50110"/>
    </source>
</evidence>
<keyword evidence="1 2" id="KW-0597">Phosphoprotein</keyword>
<dbReference type="SUPFAM" id="SSF52172">
    <property type="entry name" value="CheY-like"/>
    <property type="match status" value="1"/>
</dbReference>
<evidence type="ECO:0000256" key="1">
    <source>
        <dbReference type="ARBA" id="ARBA00022553"/>
    </source>
</evidence>
<dbReference type="SMART" id="SM00448">
    <property type="entry name" value="REC"/>
    <property type="match status" value="1"/>
</dbReference>
<dbReference type="InterPro" id="IPR001789">
    <property type="entry name" value="Sig_transdc_resp-reg_receiver"/>
</dbReference>
<evidence type="ECO:0000256" key="2">
    <source>
        <dbReference type="PROSITE-ProRule" id="PRU00169"/>
    </source>
</evidence>
<dbReference type="InterPro" id="IPR011006">
    <property type="entry name" value="CheY-like_superfamily"/>
</dbReference>